<accession>A0A3N6MTQ7</accession>
<dbReference type="OrthoDB" id="199238at2157"/>
<sequence>MSDIRSQARTIWDTIYERVGEDLRAVIRYEPTNSESVMRDDVRSQYEPDGTRAIVDQTIVSQLNDRRQESAFDVGRLNAVVRVFEDAWIVSCPETVARKSGVLVSIDRNGDAASVTDLEWCIRYLEGGFGSVVQ</sequence>
<gene>
    <name evidence="1" type="ORF">EA472_07455</name>
</gene>
<dbReference type="AlphaFoldDB" id="A0A3N6MTQ7"/>
<name>A0A3N6MTQ7_NATCH</name>
<dbReference type="Proteomes" id="UP000281431">
    <property type="component" value="Unassembled WGS sequence"/>
</dbReference>
<organism evidence="1 2">
    <name type="scientific">Natrarchaeobius chitinivorans</name>
    <dbReference type="NCBI Taxonomy" id="1679083"/>
    <lineage>
        <taxon>Archaea</taxon>
        <taxon>Methanobacteriati</taxon>
        <taxon>Methanobacteriota</taxon>
        <taxon>Stenosarchaea group</taxon>
        <taxon>Halobacteria</taxon>
        <taxon>Halobacteriales</taxon>
        <taxon>Natrialbaceae</taxon>
        <taxon>Natrarchaeobius</taxon>
    </lineage>
</organism>
<dbReference type="Pfam" id="PF24366">
    <property type="entry name" value="DUF7522"/>
    <property type="match status" value="1"/>
</dbReference>
<evidence type="ECO:0000313" key="1">
    <source>
        <dbReference type="EMBL" id="RQH01281.1"/>
    </source>
</evidence>
<keyword evidence="2" id="KW-1185">Reference proteome</keyword>
<dbReference type="EMBL" id="REFZ01000004">
    <property type="protein sequence ID" value="RQH01281.1"/>
    <property type="molecule type" value="Genomic_DNA"/>
</dbReference>
<dbReference type="InterPro" id="IPR055944">
    <property type="entry name" value="DUF7522"/>
</dbReference>
<protein>
    <submittedName>
        <fullName evidence="1">Uncharacterized protein</fullName>
    </submittedName>
</protein>
<evidence type="ECO:0000313" key="2">
    <source>
        <dbReference type="Proteomes" id="UP000281431"/>
    </source>
</evidence>
<comment type="caution">
    <text evidence="1">The sequence shown here is derived from an EMBL/GenBank/DDBJ whole genome shotgun (WGS) entry which is preliminary data.</text>
</comment>
<reference evidence="1 2" key="1">
    <citation type="submission" date="2018-10" db="EMBL/GenBank/DDBJ databases">
        <title>Natrarchaeobius chitinivorans gen. nov., sp. nov., and Natrarchaeobius haloalkaliphilus sp. nov., alkaliphilic, chitin-utilizing haloarchaea from hypersaline alkaline lakes.</title>
        <authorList>
            <person name="Sorokin D.Y."/>
            <person name="Elcheninov A.G."/>
            <person name="Kostrikina N.A."/>
            <person name="Bale N.J."/>
            <person name="Sinninghe Damste J.S."/>
            <person name="Khijniak T.V."/>
            <person name="Kublanov I.V."/>
            <person name="Toshchakov S.V."/>
        </authorList>
    </citation>
    <scope>NUCLEOTIDE SEQUENCE [LARGE SCALE GENOMIC DNA]</scope>
    <source>
        <strain evidence="1 2">AArcht7</strain>
    </source>
</reference>
<proteinExistence type="predicted"/>